<proteinExistence type="inferred from homology"/>
<keyword evidence="9" id="KW-0030">Aminoacyl-tRNA synthetase</keyword>
<dbReference type="InterPro" id="IPR004154">
    <property type="entry name" value="Anticodon-bd"/>
</dbReference>
<dbReference type="NCBIfam" id="TIGR00389">
    <property type="entry name" value="glyS_dimeric"/>
    <property type="match status" value="1"/>
</dbReference>
<accession>A0A328Q5M5</accession>
<evidence type="ECO:0000256" key="4">
    <source>
        <dbReference type="ARBA" id="ARBA00022490"/>
    </source>
</evidence>
<dbReference type="RefSeq" id="WP_011406632.1">
    <property type="nucleotide sequence ID" value="NZ_CAUHHK010000013.1"/>
</dbReference>
<dbReference type="Gene3D" id="3.40.50.800">
    <property type="entry name" value="Anticodon-binding domain"/>
    <property type="match status" value="1"/>
</dbReference>
<evidence type="ECO:0000313" key="12">
    <source>
        <dbReference type="EMBL" id="RAP02886.1"/>
    </source>
</evidence>
<dbReference type="FunFam" id="3.40.50.800:FF:000004">
    <property type="entry name" value="Glycine--tRNA ligase 2"/>
    <property type="match status" value="1"/>
</dbReference>
<keyword evidence="8" id="KW-0648">Protein biosynthesis</keyword>
<comment type="similarity">
    <text evidence="2">Belongs to the class-II aminoacyl-tRNA synthetase family.</text>
</comment>
<dbReference type="OMA" id="MEMQYFV"/>
<keyword evidence="6" id="KW-0547">Nucleotide-binding</keyword>
<dbReference type="InterPro" id="IPR033731">
    <property type="entry name" value="GlyRS-like_core"/>
</dbReference>
<dbReference type="GO" id="GO:0004820">
    <property type="term" value="F:glycine-tRNA ligase activity"/>
    <property type="evidence" value="ECO:0007669"/>
    <property type="project" value="UniProtKB-EC"/>
</dbReference>
<dbReference type="GO" id="GO:0006426">
    <property type="term" value="P:glycyl-tRNA aminoacylation"/>
    <property type="evidence" value="ECO:0007669"/>
    <property type="project" value="InterPro"/>
</dbReference>
<keyword evidence="4" id="KW-0963">Cytoplasm</keyword>
<dbReference type="Pfam" id="PF00587">
    <property type="entry name" value="tRNA-synt_2b"/>
    <property type="match status" value="1"/>
</dbReference>
<comment type="subcellular location">
    <subcellularLocation>
        <location evidence="1">Cytoplasm</location>
    </subcellularLocation>
</comment>
<dbReference type="GO" id="GO:0005737">
    <property type="term" value="C:cytoplasm"/>
    <property type="evidence" value="ECO:0007669"/>
    <property type="project" value="UniProtKB-SubCell"/>
</dbReference>
<organism evidence="12 13">
    <name type="scientific">Methanosphaera stadtmanae</name>
    <dbReference type="NCBI Taxonomy" id="2317"/>
    <lineage>
        <taxon>Archaea</taxon>
        <taxon>Methanobacteriati</taxon>
        <taxon>Methanobacteriota</taxon>
        <taxon>Methanomada group</taxon>
        <taxon>Methanobacteria</taxon>
        <taxon>Methanobacteriales</taxon>
        <taxon>Methanobacteriaceae</taxon>
        <taxon>Methanosphaera</taxon>
    </lineage>
</organism>
<dbReference type="Gene3D" id="3.30.930.10">
    <property type="entry name" value="Bira Bifunctional Protein, Domain 2"/>
    <property type="match status" value="2"/>
</dbReference>
<evidence type="ECO:0000256" key="10">
    <source>
        <dbReference type="ARBA" id="ARBA00030057"/>
    </source>
</evidence>
<dbReference type="CDD" id="cd00774">
    <property type="entry name" value="GlyRS-like_core"/>
    <property type="match status" value="1"/>
</dbReference>
<dbReference type="Proteomes" id="UP000248557">
    <property type="component" value="Unassembled WGS sequence"/>
</dbReference>
<dbReference type="InterPro" id="IPR036621">
    <property type="entry name" value="Anticodon-bd_dom_sf"/>
</dbReference>
<dbReference type="PROSITE" id="PS50862">
    <property type="entry name" value="AA_TRNA_LIGASE_II"/>
    <property type="match status" value="1"/>
</dbReference>
<dbReference type="NCBIfam" id="NF003211">
    <property type="entry name" value="PRK04173.1"/>
    <property type="match status" value="1"/>
</dbReference>
<dbReference type="EC" id="6.1.1.14" evidence="3"/>
<dbReference type="GO" id="GO:0005524">
    <property type="term" value="F:ATP binding"/>
    <property type="evidence" value="ECO:0007669"/>
    <property type="project" value="UniProtKB-KW"/>
</dbReference>
<dbReference type="FunFam" id="3.30.40.230:FF:000005">
    <property type="entry name" value="Glycine--tRNA ligase"/>
    <property type="match status" value="1"/>
</dbReference>
<dbReference type="Pfam" id="PF03129">
    <property type="entry name" value="HGTP_anticodon"/>
    <property type="match status" value="1"/>
</dbReference>
<dbReference type="EMBL" id="NGJK01000066">
    <property type="protein sequence ID" value="RAP02886.1"/>
    <property type="molecule type" value="Genomic_DNA"/>
</dbReference>
<dbReference type="SUPFAM" id="SSF52954">
    <property type="entry name" value="Class II aaRS ABD-related"/>
    <property type="match status" value="1"/>
</dbReference>
<gene>
    <name evidence="12" type="ORF">CA615_05190</name>
</gene>
<dbReference type="InterPro" id="IPR002314">
    <property type="entry name" value="aa-tRNA-synt_IIb"/>
</dbReference>
<evidence type="ECO:0000256" key="9">
    <source>
        <dbReference type="ARBA" id="ARBA00023146"/>
    </source>
</evidence>
<dbReference type="GeneID" id="3855169"/>
<comment type="caution">
    <text evidence="12">The sequence shown here is derived from an EMBL/GenBank/DDBJ whole genome shotgun (WGS) entry which is preliminary data.</text>
</comment>
<dbReference type="InterPro" id="IPR002315">
    <property type="entry name" value="tRNA-synt_gly"/>
</dbReference>
<dbReference type="Gene3D" id="3.30.40.230">
    <property type="match status" value="1"/>
</dbReference>
<dbReference type="InterPro" id="IPR045864">
    <property type="entry name" value="aa-tRNA-synth_II/BPL/LPL"/>
</dbReference>
<dbReference type="PRINTS" id="PR01043">
    <property type="entry name" value="TRNASYNTHGLY"/>
</dbReference>
<reference evidence="12 13" key="1">
    <citation type="submission" date="2017-05" db="EMBL/GenBank/DDBJ databases">
        <title>Host range expansion of the Methanosphaera genus to humans and monogastric animals involves recent and extensive reduction in genome content.</title>
        <authorList>
            <person name="Hoedt E.C."/>
            <person name="Volmer J.G."/>
            <person name="Parks D.H."/>
            <person name="Rosewarne C.P."/>
            <person name="Denman S.E."/>
            <person name="Mcsweeney C.S."/>
            <person name="O Cuiv P."/>
            <person name="Hugenholtz P."/>
            <person name="Tyson G.W."/>
            <person name="Morrison M."/>
        </authorList>
    </citation>
    <scope>NUCLEOTIDE SEQUENCE [LARGE SCALE GENOMIC DNA]</scope>
    <source>
        <strain evidence="12 13">PA5</strain>
    </source>
</reference>
<name>A0A328Q5M5_9EURY</name>
<keyword evidence="5 12" id="KW-0436">Ligase</keyword>
<evidence type="ECO:0000256" key="8">
    <source>
        <dbReference type="ARBA" id="ARBA00022917"/>
    </source>
</evidence>
<dbReference type="InterPro" id="IPR006195">
    <property type="entry name" value="aa-tRNA-synth_II"/>
</dbReference>
<evidence type="ECO:0000256" key="1">
    <source>
        <dbReference type="ARBA" id="ARBA00004496"/>
    </source>
</evidence>
<evidence type="ECO:0000259" key="11">
    <source>
        <dbReference type="PROSITE" id="PS50862"/>
    </source>
</evidence>
<evidence type="ECO:0000256" key="5">
    <source>
        <dbReference type="ARBA" id="ARBA00022598"/>
    </source>
</evidence>
<sequence length="580" mass="66705">MGNEEVMRISRKRGYLYPSFEIYSGVAGFYDYGPLGGVLKNNIMNLWRKYYVSNEGFYEIEAPTIMPRETLKASGHVDNFTDPMTQCMECNEVYRADHIIEDAISKEVEGLPDEKLTEIIEENNIVCQNCGAKLTPVKSYNLMFKTEIGVSGKQTGFMRPETAQGIFIAFKRISRFYKDKLPFGIVQLGKSYRNELSPRQGVIRLREFTQAEAEIFVDPSDKTHKNYKNIENHVLHLYNQKEQLNEGKPIEITVKDAIDNNIVSSEMLIYQIVIAHKFLRDLGIEDDVIRFRQHLPDEMAHYAIDCWDAEVKTDQYGWVEIIGIADRTDFDLKSHIKHSKEDLSVFKEYDTPKNVTVTKPSFNMKKFGPTFKGDSPKAKEILENTDSNIIKESFDKDGVFSFSIGENKYEIDQSFVKFETKEEQIRGDRIIPHVIEPSYGIDRIIYSTLLHSYTEDETEEGEKRSYLKLPAKIAPIKAAILPLVNKQPLTLIAEDIETTLRSSNIITSFDGSGTIGRRYARADEIGIPYAITIDYDTVDDKKVTIRNRDTFKQKRVEIEKLSMIINNLVEGHINFEDIEE</sequence>
<evidence type="ECO:0000256" key="3">
    <source>
        <dbReference type="ARBA" id="ARBA00012829"/>
    </source>
</evidence>
<evidence type="ECO:0000256" key="2">
    <source>
        <dbReference type="ARBA" id="ARBA00008226"/>
    </source>
</evidence>
<dbReference type="PANTHER" id="PTHR10745">
    <property type="entry name" value="GLYCYL-TRNA SYNTHETASE/DNA POLYMERASE SUBUNIT GAMMA-2"/>
    <property type="match status" value="1"/>
</dbReference>
<dbReference type="AlphaFoldDB" id="A0A328Q5M5"/>
<dbReference type="InterPro" id="IPR027031">
    <property type="entry name" value="Gly-tRNA_synthase/POLG2"/>
</dbReference>
<protein>
    <recommendedName>
        <fullName evidence="3">glycine--tRNA ligase</fullName>
        <ecNumber evidence="3">6.1.1.14</ecNumber>
    </recommendedName>
    <alternativeName>
        <fullName evidence="10">Diadenosine tetraphosphate synthetase</fullName>
    </alternativeName>
</protein>
<dbReference type="SUPFAM" id="SSF55681">
    <property type="entry name" value="Class II aaRS and biotin synthetases"/>
    <property type="match status" value="1"/>
</dbReference>
<evidence type="ECO:0000256" key="6">
    <source>
        <dbReference type="ARBA" id="ARBA00022741"/>
    </source>
</evidence>
<dbReference type="PANTHER" id="PTHR10745:SF0">
    <property type="entry name" value="GLYCINE--TRNA LIGASE"/>
    <property type="match status" value="1"/>
</dbReference>
<feature type="domain" description="Aminoacyl-transfer RNA synthetases class-II family profile" evidence="11">
    <location>
        <begin position="5"/>
        <end position="482"/>
    </location>
</feature>
<evidence type="ECO:0000256" key="7">
    <source>
        <dbReference type="ARBA" id="ARBA00022840"/>
    </source>
</evidence>
<keyword evidence="7" id="KW-0067">ATP-binding</keyword>
<evidence type="ECO:0000313" key="13">
    <source>
        <dbReference type="Proteomes" id="UP000248557"/>
    </source>
</evidence>